<feature type="chain" id="PRO_5025397062" description="Vacuolar protein sorting-associated protein 26A" evidence="5">
    <location>
        <begin position="21"/>
        <end position="602"/>
    </location>
</feature>
<protein>
    <recommendedName>
        <fullName evidence="8">Vacuolar protein sorting-associated protein 26A</fullName>
    </recommendedName>
</protein>
<evidence type="ECO:0000256" key="5">
    <source>
        <dbReference type="SAM" id="SignalP"/>
    </source>
</evidence>
<feature type="region of interest" description="Disordered" evidence="4">
    <location>
        <begin position="579"/>
        <end position="602"/>
    </location>
</feature>
<keyword evidence="5" id="KW-0732">Signal</keyword>
<comment type="similarity">
    <text evidence="1">Belongs to the VPS26 family.</text>
</comment>
<evidence type="ECO:0000256" key="2">
    <source>
        <dbReference type="ARBA" id="ARBA00022448"/>
    </source>
</evidence>
<dbReference type="GO" id="GO:0006886">
    <property type="term" value="P:intracellular protein transport"/>
    <property type="evidence" value="ECO:0007669"/>
    <property type="project" value="InterPro"/>
</dbReference>
<comment type="caution">
    <text evidence="6">The sequence shown here is derived from an EMBL/GenBank/DDBJ whole genome shotgun (WGS) entry which is preliminary data.</text>
</comment>
<dbReference type="PANTHER" id="PTHR12233">
    <property type="entry name" value="VACUOLAR PROTEIN SORTING 26 RELATED"/>
    <property type="match status" value="1"/>
</dbReference>
<accession>A0A6A4TER8</accession>
<keyword evidence="2" id="KW-0813">Transport</keyword>
<gene>
    <name evidence="6" type="ORF">F2P81_004646</name>
</gene>
<evidence type="ECO:0000256" key="3">
    <source>
        <dbReference type="ARBA" id="ARBA00022927"/>
    </source>
</evidence>
<dbReference type="Proteomes" id="UP000438429">
    <property type="component" value="Unassembled WGS sequence"/>
</dbReference>
<dbReference type="Gene3D" id="2.60.40.640">
    <property type="match status" value="2"/>
</dbReference>
<name>A0A6A4TER8_SCOMX</name>
<dbReference type="AlphaFoldDB" id="A0A6A4TER8"/>
<reference evidence="6 7" key="1">
    <citation type="submission" date="2019-06" db="EMBL/GenBank/DDBJ databases">
        <title>Draft genomes of female and male turbot (Scophthalmus maximus).</title>
        <authorList>
            <person name="Xu H."/>
            <person name="Xu X.-W."/>
            <person name="Shao C."/>
            <person name="Chen S."/>
        </authorList>
    </citation>
    <scope>NUCLEOTIDE SEQUENCE [LARGE SCALE GENOMIC DNA]</scope>
    <source>
        <strain evidence="6">Ysfricsl-2016a</strain>
        <tissue evidence="6">Blood</tissue>
    </source>
</reference>
<dbReference type="InterPro" id="IPR014752">
    <property type="entry name" value="Arrestin-like_C"/>
</dbReference>
<evidence type="ECO:0000313" key="7">
    <source>
        <dbReference type="Proteomes" id="UP000438429"/>
    </source>
</evidence>
<keyword evidence="3" id="KW-0653">Protein transport</keyword>
<evidence type="ECO:0000256" key="1">
    <source>
        <dbReference type="ARBA" id="ARBA00009100"/>
    </source>
</evidence>
<dbReference type="FunFam" id="2.60.40.640:FF:000002">
    <property type="entry name" value="Vacuolar protein sorting-associated protein 26A"/>
    <property type="match status" value="1"/>
</dbReference>
<dbReference type="EMBL" id="VEVO01000004">
    <property type="protein sequence ID" value="KAF0043309.1"/>
    <property type="molecule type" value="Genomic_DNA"/>
</dbReference>
<sequence length="602" mass="67797">MKLMLLLVVVWCLAVHSGRGAPQTAVYKLVKCNPEGDQANCVTHQSPEMAWSPDLPAKLPASTAQHLELVPVEDEGPQREEDEVDQMVEEMSMIGEEGESPVPEEGSGVYEGSASEGPFIADRAFVTAESETGSGESWKVNDMERNQGGDVRGLRRLLRSRSVVVSEAICESQTDWLHGERRAVSFNCPHGRDGECGAGRRPSGLSDRSDAGCLFILNPDIESTCRLRPTVSSRLDELAGSVALAAVTSRGLMRRLPCDSAAVGFVSMTTLHNVKSFLGGLFGPVCEIDVLLNDAENRKTAELKTEEGKVEKHYLFYDGESVSGKVNLNVKQGGKRLEHQGIRIEFVGQIELFSDKSNTHEFVDLVKELALPGELTQNRSYDFEFMQVEKPYETYTGANVRLRYFLRVTIVRRLSDLVKEYELIVHQLATYPDVNNSIKMEVGIEDCLHIEFEYNKSKYHLKDVIVGKIYFLLVRIKIQHMELQLIKKEITGIGPSTTTETETVAKYEIMDGAPVKGESIPIRLFLAGYDLTATMRDVNKKFSVRYFLNLVLVDEEDRRYFKQQEIVLWRKAPEKLRKRNFHQRYESPEPRTPPVNAEQPEM</sequence>
<evidence type="ECO:0008006" key="8">
    <source>
        <dbReference type="Google" id="ProtNLM"/>
    </source>
</evidence>
<evidence type="ECO:0000256" key="4">
    <source>
        <dbReference type="SAM" id="MobiDB-lite"/>
    </source>
</evidence>
<proteinExistence type="inferred from homology"/>
<evidence type="ECO:0000313" key="6">
    <source>
        <dbReference type="EMBL" id="KAF0043309.1"/>
    </source>
</evidence>
<feature type="signal peptide" evidence="5">
    <location>
        <begin position="1"/>
        <end position="20"/>
    </location>
</feature>
<dbReference type="InterPro" id="IPR028934">
    <property type="entry name" value="Vps26-related"/>
</dbReference>
<organism evidence="6 7">
    <name type="scientific">Scophthalmus maximus</name>
    <name type="common">Turbot</name>
    <name type="synonym">Psetta maxima</name>
    <dbReference type="NCBI Taxonomy" id="52904"/>
    <lineage>
        <taxon>Eukaryota</taxon>
        <taxon>Metazoa</taxon>
        <taxon>Chordata</taxon>
        <taxon>Craniata</taxon>
        <taxon>Vertebrata</taxon>
        <taxon>Euteleostomi</taxon>
        <taxon>Actinopterygii</taxon>
        <taxon>Neopterygii</taxon>
        <taxon>Teleostei</taxon>
        <taxon>Neoteleostei</taxon>
        <taxon>Acanthomorphata</taxon>
        <taxon>Carangaria</taxon>
        <taxon>Pleuronectiformes</taxon>
        <taxon>Pleuronectoidei</taxon>
        <taxon>Scophthalmidae</taxon>
        <taxon>Scophthalmus</taxon>
    </lineage>
</organism>
<dbReference type="Pfam" id="PF03643">
    <property type="entry name" value="Vps26"/>
    <property type="match status" value="1"/>
</dbReference>
<dbReference type="FunFam" id="2.60.40.640:FF:000001">
    <property type="entry name" value="Vacuolar protein sorting-associated protein 26A"/>
    <property type="match status" value="1"/>
</dbReference>